<evidence type="ECO:0000313" key="2">
    <source>
        <dbReference type="Proteomes" id="UP000236724"/>
    </source>
</evidence>
<accession>A0A1H6F566</accession>
<dbReference type="Pfam" id="PF03382">
    <property type="entry name" value="DUF285"/>
    <property type="match status" value="1"/>
</dbReference>
<evidence type="ECO:0000313" key="1">
    <source>
        <dbReference type="EMBL" id="SEH05270.1"/>
    </source>
</evidence>
<keyword evidence="2" id="KW-1185">Reference proteome</keyword>
<dbReference type="OrthoDB" id="7056509at2"/>
<sequence length="319" mass="34417">MIGKKKLTIMPKESVTPTDEPFIISVKTDNTGTSNNDQFTIPTNSGAYTYDYSVSYNGQTLSNQTGNVTLTFPSGAGTYDVEINGTFPQIYFNNGGDKDKLLEIKQWGDIVWSSFNSAFNGCTNFTTISTTDIPNTSNVELMNSVFKGAGVTSISFVGWDLTSLTTLNASFRNAVSLTTINFTGVSTPNLTNLSQTFYGQATLNLIGINELDTSSLINIGQCFTWNQWDGLLDKWDVSSLTSASNFRQILGGFSTTNYDALLIGWEQSLQDAFPNGVGYTPTISIAFGSSKYTSGGSAETARTSLINNFGWTITDGGSV</sequence>
<dbReference type="InterPro" id="IPR005046">
    <property type="entry name" value="DUF285"/>
</dbReference>
<evidence type="ECO:0008006" key="3">
    <source>
        <dbReference type="Google" id="ProtNLM"/>
    </source>
</evidence>
<dbReference type="AlphaFoldDB" id="A0A1H6F566"/>
<dbReference type="Proteomes" id="UP000236724">
    <property type="component" value="Unassembled WGS sequence"/>
</dbReference>
<dbReference type="EMBL" id="FMSV02000181">
    <property type="protein sequence ID" value="SEH05270.1"/>
    <property type="molecule type" value="Genomic_DNA"/>
</dbReference>
<proteinExistence type="predicted"/>
<reference evidence="1 2" key="1">
    <citation type="submission" date="2016-10" db="EMBL/GenBank/DDBJ databases">
        <authorList>
            <person name="de Groot N.N."/>
        </authorList>
    </citation>
    <scope>NUCLEOTIDE SEQUENCE [LARGE SCALE GENOMIC DNA]</scope>
    <source>
        <strain evidence="1">MBHS1</strain>
    </source>
</reference>
<name>A0A1H6F566_9GAMM</name>
<protein>
    <recommendedName>
        <fullName evidence="3">BspA family leucine-rich repeat surface protein</fullName>
    </recommendedName>
</protein>
<gene>
    <name evidence="1" type="ORF">MBHS_01123</name>
</gene>
<organism evidence="1 2">
    <name type="scientific">Candidatus Venteria ishoeyi</name>
    <dbReference type="NCBI Taxonomy" id="1899563"/>
    <lineage>
        <taxon>Bacteria</taxon>
        <taxon>Pseudomonadati</taxon>
        <taxon>Pseudomonadota</taxon>
        <taxon>Gammaproteobacteria</taxon>
        <taxon>Thiotrichales</taxon>
        <taxon>Thiotrichaceae</taxon>
        <taxon>Venteria</taxon>
    </lineage>
</organism>